<dbReference type="Proteomes" id="UP000266552">
    <property type="component" value="Chromosome"/>
</dbReference>
<sequence>MICLTTFMCTSESARLPSN</sequence>
<keyword evidence="2" id="KW-1185">Reference proteome</keyword>
<dbReference type="EMBL" id="CP032412">
    <property type="protein sequence ID" value="AYB47836.1"/>
    <property type="molecule type" value="Genomic_DNA"/>
</dbReference>
<accession>A0A385TVI6</accession>
<proteinExistence type="predicted"/>
<gene>
    <name evidence="1" type="ORF">D5F53_14860</name>
</gene>
<reference evidence="1 2" key="1">
    <citation type="submission" date="2018-09" db="EMBL/GenBank/DDBJ databases">
        <title>Genome Sequence of Paenibacillus lautus Strain E7593-69, Azo Dye-Degrading Bacteria, Isolated from Commercial Tattoo Inks.</title>
        <authorList>
            <person name="Nho S.W."/>
            <person name="Kim S.-J."/>
            <person name="Kweon O."/>
            <person name="Cerniglia C.E."/>
        </authorList>
    </citation>
    <scope>NUCLEOTIDE SEQUENCE [LARGE SCALE GENOMIC DNA]</scope>
    <source>
        <strain evidence="1 2">E7593-69</strain>
    </source>
</reference>
<protein>
    <submittedName>
        <fullName evidence="1">Uncharacterized protein</fullName>
    </submittedName>
</protein>
<dbReference type="AlphaFoldDB" id="A0A385TVI6"/>
<evidence type="ECO:0000313" key="1">
    <source>
        <dbReference type="EMBL" id="AYB47836.1"/>
    </source>
</evidence>
<name>A0A385TVI6_PAELA</name>
<organism evidence="1 2">
    <name type="scientific">Paenibacillus lautus</name>
    <name type="common">Bacillus lautus</name>
    <dbReference type="NCBI Taxonomy" id="1401"/>
    <lineage>
        <taxon>Bacteria</taxon>
        <taxon>Bacillati</taxon>
        <taxon>Bacillota</taxon>
        <taxon>Bacilli</taxon>
        <taxon>Bacillales</taxon>
        <taxon>Paenibacillaceae</taxon>
        <taxon>Paenibacillus</taxon>
    </lineage>
</organism>
<evidence type="ECO:0000313" key="2">
    <source>
        <dbReference type="Proteomes" id="UP000266552"/>
    </source>
</evidence>
<dbReference type="KEGG" id="plw:D5F53_14860"/>